<evidence type="ECO:0000259" key="1">
    <source>
        <dbReference type="Pfam" id="PF01345"/>
    </source>
</evidence>
<feature type="domain" description="HYR-like" evidence="2">
    <location>
        <begin position="202"/>
        <end position="272"/>
    </location>
</feature>
<keyword evidence="4" id="KW-1185">Reference proteome</keyword>
<name>A0ABS9VHG7_9BACT</name>
<proteinExistence type="predicted"/>
<protein>
    <submittedName>
        <fullName evidence="3">Gliding motility-associated C-terminal domain-containing protein</fullName>
    </submittedName>
</protein>
<feature type="domain" description="HYR-like" evidence="2">
    <location>
        <begin position="50"/>
        <end position="120"/>
    </location>
</feature>
<accession>A0ABS9VHG7</accession>
<dbReference type="Pfam" id="PF13585">
    <property type="entry name" value="CHU_C"/>
    <property type="match status" value="1"/>
</dbReference>
<feature type="non-terminal residue" evidence="3">
    <location>
        <position position="1039"/>
    </location>
</feature>
<dbReference type="InterPro" id="IPR057078">
    <property type="entry name" value="HYR-4C"/>
</dbReference>
<dbReference type="InterPro" id="IPR047589">
    <property type="entry name" value="DUF11_rpt"/>
</dbReference>
<feature type="domain" description="DUF11" evidence="1">
    <location>
        <begin position="867"/>
        <end position="990"/>
    </location>
</feature>
<comment type="caution">
    <text evidence="3">The sequence shown here is derived from an EMBL/GenBank/DDBJ whole genome shotgun (WGS) entry which is preliminary data.</text>
</comment>
<dbReference type="PANTHER" id="PTHR34819">
    <property type="entry name" value="LARGE CYSTEINE-RICH PERIPLASMIC PROTEIN OMCB"/>
    <property type="match status" value="1"/>
</dbReference>
<feature type="domain" description="HYR-like" evidence="2">
    <location>
        <begin position="278"/>
        <end position="348"/>
    </location>
</feature>
<reference evidence="3" key="1">
    <citation type="submission" date="2022-03" db="EMBL/GenBank/DDBJ databases">
        <title>De novo assembled genomes of Belliella spp. (Cyclobacteriaceae) strains.</title>
        <authorList>
            <person name="Szabo A."/>
            <person name="Korponai K."/>
            <person name="Felfoldi T."/>
        </authorList>
    </citation>
    <scope>NUCLEOTIDE SEQUENCE</scope>
    <source>
        <strain evidence="3">DSM 111903</strain>
    </source>
</reference>
<dbReference type="EMBL" id="JAKZGO010000043">
    <property type="protein sequence ID" value="MCH7415880.1"/>
    <property type="molecule type" value="Genomic_DNA"/>
</dbReference>
<feature type="domain" description="HYR-like" evidence="2">
    <location>
        <begin position="430"/>
        <end position="500"/>
    </location>
</feature>
<dbReference type="NCBIfam" id="TIGR01451">
    <property type="entry name" value="B_ant_repeat"/>
    <property type="match status" value="1"/>
</dbReference>
<dbReference type="Pfam" id="PF01345">
    <property type="entry name" value="DUF11"/>
    <property type="match status" value="1"/>
</dbReference>
<feature type="domain" description="HYR-like" evidence="2">
    <location>
        <begin position="126"/>
        <end position="196"/>
    </location>
</feature>
<feature type="domain" description="HYR-like" evidence="2">
    <location>
        <begin position="1"/>
        <end position="44"/>
    </location>
</feature>
<evidence type="ECO:0000313" key="3">
    <source>
        <dbReference type="EMBL" id="MCH7415880.1"/>
    </source>
</evidence>
<feature type="domain" description="HYR-like" evidence="2">
    <location>
        <begin position="509"/>
        <end position="584"/>
    </location>
</feature>
<evidence type="ECO:0000313" key="4">
    <source>
        <dbReference type="Proteomes" id="UP001165430"/>
    </source>
</evidence>
<dbReference type="Pfam" id="PF23237">
    <property type="entry name" value="HYR_4C"/>
    <property type="match status" value="8"/>
</dbReference>
<feature type="non-terminal residue" evidence="3">
    <location>
        <position position="1"/>
    </location>
</feature>
<gene>
    <name evidence="3" type="ORF">MM213_20435</name>
</gene>
<feature type="domain" description="HYR-like" evidence="2">
    <location>
        <begin position="354"/>
        <end position="424"/>
    </location>
</feature>
<dbReference type="InterPro" id="IPR001434">
    <property type="entry name" value="OmcB-like_DUF11"/>
</dbReference>
<dbReference type="InterPro" id="IPR051172">
    <property type="entry name" value="Chlamydia_OmcB"/>
</dbReference>
<sequence length="1039" mass="111373">CDRTIVPTLTNVSDDPDCEGTKVYTYTYTDCAGEEYTWTYTYTIETPVVTMPLNGSATVACADDAVEPTAPEVTDNCDRTIVPTLTSVSDDPACEGTKVYTYTYTDCAGEEYTWTFTYTIEAPVVTIPTNGSATVSCVDDAVEPTAPEVTDNCDRTIVPTLTSISEDPACEGTKVYTYTYTDCAGEEYTWTFTYTIEAPVVTIPTNGSATVSCVEDAVEPTAPEVTDNCGRTIVPTLTSISEDPACEGTKVYTYTYTDCAGEEYIWTYTYTIEAPVVTIPTNGSATVSCVDDAVEPTVPEVTDNCDRTIVPTLTSISEDPACEGTKVYTYTYTDCAGEEYTWIYTYTIETPVVTMPLNGSATVSCVEDAVEPTAPEVTDNCGRTIVPTLTSISEDPACEGTKVYTYTYEDCAGETYTWTYTYTIETPVVTMPLNGSATVACVDDAVELTAPEVTDNCDRTIVPTLTSVSEDPTCEGTKVYTYTYKDCAGEEYTWTYTYTIEDNISPFGDAPGDLTLECVADVPIADISVITNVADNCRGDVFITVVDSDNGGSGCSGDPLIVSRTFTLTDCAGNSTDLVQTITVEDTTAPVFVEALPVDITVTCDVVPTVEILTATDNCGETTVTFVETRTEGDCVQGYTIIRTWIAKDACGNETVHEQVITVISLDIDANDDNLGPINGIEGGTIPGNVLDNDTLNGDPVNPDDVTLTPINVDPNSPVVINPDGTVTVAPNTPAGDYEVEYSICEVLNPDNCDTATVTVTVTAPRIIANDDDLGIHSTDFGGDLGNILANDLLNGVTIDPSLVDFEIFELGGLSGLLIGPDGSLSLISGLNQAGRYLLQYRVCEVLNPTNCDTAYITIVLEASEVDLSITKTSNDVTIWEGDEFEYVITVSNIGLTDATDVVIIDNLPNGLSFVGESSDGSISGLDVSFSIQGNRLTWTLPNFPAGAVIDIRLQVYANSLVNGSVEVLTNTVSVSSEEQDVDQSNNTDTDVNRINPFFIPNVITPGEDGKNDRFVIKGIGKFVSNNIVIFNRYGDHVY</sequence>
<evidence type="ECO:0000259" key="2">
    <source>
        <dbReference type="Pfam" id="PF23237"/>
    </source>
</evidence>
<dbReference type="Proteomes" id="UP001165430">
    <property type="component" value="Unassembled WGS sequence"/>
</dbReference>
<organism evidence="3 4">
    <name type="scientific">Belliella alkalica</name>
    <dbReference type="NCBI Taxonomy" id="1730871"/>
    <lineage>
        <taxon>Bacteria</taxon>
        <taxon>Pseudomonadati</taxon>
        <taxon>Bacteroidota</taxon>
        <taxon>Cytophagia</taxon>
        <taxon>Cytophagales</taxon>
        <taxon>Cyclobacteriaceae</taxon>
        <taxon>Belliella</taxon>
    </lineage>
</organism>
<dbReference type="RefSeq" id="WP_241414739.1">
    <property type="nucleotide sequence ID" value="NZ_JAKZGO010000043.1"/>
</dbReference>